<keyword evidence="2 8" id="KW-0677">Repeat</keyword>
<evidence type="ECO:0000256" key="9">
    <source>
        <dbReference type="RuleBase" id="RU362034"/>
    </source>
</evidence>
<evidence type="ECO:0000256" key="6">
    <source>
        <dbReference type="ARBA" id="ARBA00023186"/>
    </source>
</evidence>
<dbReference type="InterPro" id="IPR027417">
    <property type="entry name" value="P-loop_NTPase"/>
</dbReference>
<dbReference type="PRINTS" id="PR00300">
    <property type="entry name" value="CLPPROTEASEA"/>
</dbReference>
<dbReference type="Gene3D" id="3.40.50.300">
    <property type="entry name" value="P-loop containing nucleotide triphosphate hydrolases"/>
    <property type="match status" value="3"/>
</dbReference>
<evidence type="ECO:0000259" key="11">
    <source>
        <dbReference type="PROSITE" id="PS51903"/>
    </source>
</evidence>
<protein>
    <recommendedName>
        <fullName evidence="9">Chaperone protein ClpB</fullName>
    </recommendedName>
</protein>
<dbReference type="FunFam" id="3.40.50.300:FF:000120">
    <property type="entry name" value="ATP-dependent chaperone ClpB"/>
    <property type="match status" value="1"/>
</dbReference>
<comment type="subcellular location">
    <subcellularLocation>
        <location evidence="9">Cytoplasm</location>
    </subcellularLocation>
</comment>
<keyword evidence="3 9" id="KW-0547">Nucleotide-binding</keyword>
<dbReference type="Gene3D" id="1.10.1780.10">
    <property type="entry name" value="Clp, N-terminal domain"/>
    <property type="match status" value="1"/>
</dbReference>
<dbReference type="GO" id="GO:0034605">
    <property type="term" value="P:cellular response to heat"/>
    <property type="evidence" value="ECO:0007669"/>
    <property type="project" value="TreeGrafter"/>
</dbReference>
<dbReference type="Proteomes" id="UP000176951">
    <property type="component" value="Unassembled WGS sequence"/>
</dbReference>
<feature type="region of interest" description="Disordered" evidence="10">
    <location>
        <begin position="890"/>
        <end position="909"/>
    </location>
</feature>
<dbReference type="InterPro" id="IPR003959">
    <property type="entry name" value="ATPase_AAA_core"/>
</dbReference>
<dbReference type="FunFam" id="3.40.50.300:FF:000010">
    <property type="entry name" value="Chaperone clpB 1, putative"/>
    <property type="match status" value="1"/>
</dbReference>
<evidence type="ECO:0000256" key="7">
    <source>
        <dbReference type="ARBA" id="ARBA00026057"/>
    </source>
</evidence>
<dbReference type="PANTHER" id="PTHR11638">
    <property type="entry name" value="ATP-DEPENDENT CLP PROTEASE"/>
    <property type="match status" value="1"/>
</dbReference>
<dbReference type="GO" id="GO:0005737">
    <property type="term" value="C:cytoplasm"/>
    <property type="evidence" value="ECO:0007669"/>
    <property type="project" value="UniProtKB-SubCell"/>
</dbReference>
<keyword evidence="9" id="KW-0346">Stress response</keyword>
<organism evidence="12 13">
    <name type="scientific">Candidatus Terrybacteria bacterium RIFCSPLOWO2_01_FULL_40_23</name>
    <dbReference type="NCBI Taxonomy" id="1802366"/>
    <lineage>
        <taxon>Bacteria</taxon>
        <taxon>Candidatus Terryibacteriota</taxon>
    </lineage>
</organism>
<dbReference type="Gene3D" id="1.10.8.60">
    <property type="match status" value="1"/>
</dbReference>
<dbReference type="SUPFAM" id="SSF52540">
    <property type="entry name" value="P-loop containing nucleoside triphosphate hydrolases"/>
    <property type="match status" value="2"/>
</dbReference>
<keyword evidence="9" id="KW-0963">Cytoplasm</keyword>
<dbReference type="SMART" id="SM01086">
    <property type="entry name" value="ClpB_D2-small"/>
    <property type="match status" value="1"/>
</dbReference>
<dbReference type="InterPro" id="IPR036628">
    <property type="entry name" value="Clp_N_dom_sf"/>
</dbReference>
<feature type="domain" description="Clp R" evidence="11">
    <location>
        <begin position="1"/>
        <end position="160"/>
    </location>
</feature>
<dbReference type="InterPro" id="IPR001270">
    <property type="entry name" value="ClpA/B"/>
</dbReference>
<dbReference type="NCBIfam" id="TIGR03346">
    <property type="entry name" value="chaperone_ClpB"/>
    <property type="match status" value="1"/>
</dbReference>
<dbReference type="AlphaFoldDB" id="A0A1G2PU81"/>
<dbReference type="InterPro" id="IPR003593">
    <property type="entry name" value="AAA+_ATPase"/>
</dbReference>
<evidence type="ECO:0000256" key="5">
    <source>
        <dbReference type="ARBA" id="ARBA00023054"/>
    </source>
</evidence>
<dbReference type="InterPro" id="IPR019489">
    <property type="entry name" value="Clp_ATPase_C"/>
</dbReference>
<evidence type="ECO:0000256" key="3">
    <source>
        <dbReference type="ARBA" id="ARBA00022741"/>
    </source>
</evidence>
<dbReference type="SMART" id="SM00382">
    <property type="entry name" value="AAA"/>
    <property type="match status" value="2"/>
</dbReference>
<comment type="function">
    <text evidence="9">Part of a stress-induced multi-chaperone system, it is involved in the recovery of the cell from heat-induced damage, in cooperation with DnaK, DnaJ and GrpE.</text>
</comment>
<feature type="coiled-coil region" evidence="9">
    <location>
        <begin position="426"/>
        <end position="586"/>
    </location>
</feature>
<dbReference type="InterPro" id="IPR018368">
    <property type="entry name" value="ClpA/B_CS1"/>
</dbReference>
<name>A0A1G2PU81_9BACT</name>
<comment type="caution">
    <text evidence="12">The sequence shown here is derived from an EMBL/GenBank/DDBJ whole genome shotgun (WGS) entry which is preliminary data.</text>
</comment>
<evidence type="ECO:0000256" key="2">
    <source>
        <dbReference type="ARBA" id="ARBA00022737"/>
    </source>
</evidence>
<evidence type="ECO:0000256" key="4">
    <source>
        <dbReference type="ARBA" id="ARBA00022840"/>
    </source>
</evidence>
<evidence type="ECO:0000256" key="10">
    <source>
        <dbReference type="SAM" id="MobiDB-lite"/>
    </source>
</evidence>
<evidence type="ECO:0000256" key="1">
    <source>
        <dbReference type="ARBA" id="ARBA00008675"/>
    </source>
</evidence>
<reference evidence="12 13" key="1">
    <citation type="journal article" date="2016" name="Nat. Commun.">
        <title>Thousands of microbial genomes shed light on interconnected biogeochemical processes in an aquifer system.</title>
        <authorList>
            <person name="Anantharaman K."/>
            <person name="Brown C.T."/>
            <person name="Hug L.A."/>
            <person name="Sharon I."/>
            <person name="Castelle C.J."/>
            <person name="Probst A.J."/>
            <person name="Thomas B.C."/>
            <person name="Singh A."/>
            <person name="Wilkins M.J."/>
            <person name="Karaoz U."/>
            <person name="Brodie E.L."/>
            <person name="Williams K.H."/>
            <person name="Hubbard S.S."/>
            <person name="Banfield J.F."/>
        </authorList>
    </citation>
    <scope>NUCLEOTIDE SEQUENCE [LARGE SCALE GENOMIC DNA]</scope>
</reference>
<dbReference type="Pfam" id="PF02861">
    <property type="entry name" value="Clp_N"/>
    <property type="match status" value="1"/>
</dbReference>
<evidence type="ECO:0000256" key="8">
    <source>
        <dbReference type="PROSITE-ProRule" id="PRU01251"/>
    </source>
</evidence>
<comment type="subunit">
    <text evidence="9">Homohexamer; The oligomerization is ATP-dependent.</text>
</comment>
<keyword evidence="5 9" id="KW-0175">Coiled coil</keyword>
<gene>
    <name evidence="9" type="primary">clpB</name>
    <name evidence="12" type="ORF">A3A97_02430</name>
</gene>
<dbReference type="PANTHER" id="PTHR11638:SF18">
    <property type="entry name" value="HEAT SHOCK PROTEIN 104"/>
    <property type="match status" value="1"/>
</dbReference>
<evidence type="ECO:0000313" key="12">
    <source>
        <dbReference type="EMBL" id="OHA51289.1"/>
    </source>
</evidence>
<dbReference type="InterPro" id="IPR017730">
    <property type="entry name" value="Chaperonin_ClpB"/>
</dbReference>
<evidence type="ECO:0000313" key="13">
    <source>
        <dbReference type="Proteomes" id="UP000176951"/>
    </source>
</evidence>
<dbReference type="SUPFAM" id="SSF81923">
    <property type="entry name" value="Double Clp-N motif"/>
    <property type="match status" value="1"/>
</dbReference>
<dbReference type="Pfam" id="PF00004">
    <property type="entry name" value="AAA"/>
    <property type="match status" value="1"/>
</dbReference>
<accession>A0A1G2PU81</accession>
<dbReference type="Pfam" id="PF10431">
    <property type="entry name" value="ClpB_D2-small"/>
    <property type="match status" value="1"/>
</dbReference>
<dbReference type="CDD" id="cd19499">
    <property type="entry name" value="RecA-like_ClpB_Hsp104-like"/>
    <property type="match status" value="1"/>
</dbReference>
<dbReference type="EMBL" id="MHSW01000024">
    <property type="protein sequence ID" value="OHA51289.1"/>
    <property type="molecule type" value="Genomic_DNA"/>
</dbReference>
<dbReference type="Pfam" id="PF07724">
    <property type="entry name" value="AAA_2"/>
    <property type="match status" value="1"/>
</dbReference>
<keyword evidence="6 9" id="KW-0143">Chaperone</keyword>
<dbReference type="InterPro" id="IPR041546">
    <property type="entry name" value="ClpA/ClpB_AAA_lid"/>
</dbReference>
<proteinExistence type="inferred from homology"/>
<dbReference type="InterPro" id="IPR004176">
    <property type="entry name" value="Clp_R_N"/>
</dbReference>
<comment type="subunit">
    <text evidence="7">Homohexamer. The oligomerization is ATP-dependent.</text>
</comment>
<dbReference type="CDD" id="cd00009">
    <property type="entry name" value="AAA"/>
    <property type="match status" value="1"/>
</dbReference>
<keyword evidence="4 9" id="KW-0067">ATP-binding</keyword>
<dbReference type="PROSITE" id="PS51903">
    <property type="entry name" value="CLP_R"/>
    <property type="match status" value="1"/>
</dbReference>
<sequence length="909" mass="101648">MNGNNFTVKAQEALQRAHEIATSRNHQQIDPLHLLSALLQDNEGTVPTILARMGIDVEDLRRQTENTLDHLPKVSLNVPFGQVYLTPDLARILERARKEAQKLTDEYISVEHLLLSLLDTPSRAKDVLLSMSTGNAGGVSQADKLDYDTALKVLAEVRGGERVVDERPESKYRVLERYARNLTDLAKEEKLDPVIGRDKEIRRLMQVLSRRTKNNPVLIGDAGVGKTAIVEGLAQRIASGDVPESLNGKELVALDLGSLVAGTKYRGEFEDRLKAVLREIERSAGKIILFIDELHTLVGAGAAEGAIDASNMLKPALARGELHAIGATTLKEYQQHIEKDTALARRFQPVFVAEPTVEDAITILRGIKEKYEVHHGVRITDGAILAAAKFSDRYITDRFLPDKAVDLMDEAASALRLEIESEPDELDKLRRECNSFEMELSALKKEKDKDSKERARVIQKEHANLKEKMLALEAQWKNERDAITRIKALRKEIEAARQEAEIAERISDLERAGEIRYGVIPSLNKEVKKAQEALVKVQSQHRILKEEIVEEDIAEVVSRWTGIPMMKMLETEAVKLLRLEEELEQRVIGQEEAVGAIANALRRSRAGISELTRPMGSFIFLGPTGVGKTELARALAEILFNDREALVRMDMSEYMEPHSISKMIGSPPGYVGYEEGGQLTDKIRRRPYSVILFDELEKAHPEVFNLLLQILDEGRLTDSRGRIANFKNCVIIMTSNVGSEYAQAMQELGFSNVNAGEVSARENDLKDRIRSALRDRFKPEFLNRLDEIIVFNNLSKEDILKIVDLQFLDIAKRLSDNKIKLNVSVKAKEYLAQEGFDPAFGARPLKRVIQRLVLDVLAKSLIDGSVKEGANLNVDVRDNKIYINGAASANKTGRSVKTSKSSKPSKVKA</sequence>
<dbReference type="PROSITE" id="PS00870">
    <property type="entry name" value="CLPAB_1"/>
    <property type="match status" value="1"/>
</dbReference>
<comment type="similarity">
    <text evidence="1 9">Belongs to the ClpA/ClpB family.</text>
</comment>
<dbReference type="GO" id="GO:0016887">
    <property type="term" value="F:ATP hydrolysis activity"/>
    <property type="evidence" value="ECO:0007669"/>
    <property type="project" value="InterPro"/>
</dbReference>
<dbReference type="Pfam" id="PF17871">
    <property type="entry name" value="AAA_lid_9"/>
    <property type="match status" value="1"/>
</dbReference>
<dbReference type="GO" id="GO:0005524">
    <property type="term" value="F:ATP binding"/>
    <property type="evidence" value="ECO:0007669"/>
    <property type="project" value="UniProtKB-UniRule"/>
</dbReference>
<dbReference type="InterPro" id="IPR050130">
    <property type="entry name" value="ClpA_ClpB"/>
</dbReference>
<dbReference type="FunFam" id="3.40.50.300:FF:000025">
    <property type="entry name" value="ATP-dependent Clp protease subunit"/>
    <property type="match status" value="1"/>
</dbReference>
<dbReference type="GO" id="GO:0042026">
    <property type="term" value="P:protein refolding"/>
    <property type="evidence" value="ECO:0007669"/>
    <property type="project" value="UniProtKB-UniRule"/>
</dbReference>